<evidence type="ECO:0000313" key="1">
    <source>
        <dbReference type="EMBL" id="MBC9129721.1"/>
    </source>
</evidence>
<comment type="caution">
    <text evidence="1">The sequence shown here is derived from an EMBL/GenBank/DDBJ whole genome shotgun (WGS) entry which is preliminary data.</text>
</comment>
<dbReference type="RefSeq" id="WP_187754191.1">
    <property type="nucleotide sequence ID" value="NZ_JABURY010000001.1"/>
</dbReference>
<evidence type="ECO:0000313" key="2">
    <source>
        <dbReference type="Proteomes" id="UP000651208"/>
    </source>
</evidence>
<proteinExistence type="predicted"/>
<accession>A0ABR7QUN2</accession>
<gene>
    <name evidence="1" type="ORF">FcAc13_00140</name>
</gene>
<dbReference type="Proteomes" id="UP000651208">
    <property type="component" value="Unassembled WGS sequence"/>
</dbReference>
<name>A0ABR7QUN2_9GAMM</name>
<dbReference type="EMBL" id="JABURY010000001">
    <property type="protein sequence ID" value="MBC9129721.1"/>
    <property type="molecule type" value="Genomic_DNA"/>
</dbReference>
<sequence length="66" mass="7534">MVVFIEKKQTEIVQASNLDINSAYFYRRDYHLCSVILTRRKVNAGDTDNAKGISTPYLHVKSLSTI</sequence>
<protein>
    <submittedName>
        <fullName evidence="1">Uncharacterized protein</fullName>
    </submittedName>
</protein>
<keyword evidence="2" id="KW-1185">Reference proteome</keyword>
<reference evidence="1 2" key="1">
    <citation type="submission" date="2020-06" db="EMBL/GenBank/DDBJ databases">
        <title>Frischella cerana isolated from Apis cerana gut homogenate.</title>
        <authorList>
            <person name="Wolter L.A."/>
            <person name="Suenami S."/>
            <person name="Miyazaki R."/>
        </authorList>
    </citation>
    <scope>NUCLEOTIDE SEQUENCE [LARGE SCALE GENOMIC DNA]</scope>
    <source>
        <strain evidence="1 2">Ac13</strain>
    </source>
</reference>
<organism evidence="1 2">
    <name type="scientific">Frischella japonica</name>
    <dbReference type="NCBI Taxonomy" id="2741544"/>
    <lineage>
        <taxon>Bacteria</taxon>
        <taxon>Pseudomonadati</taxon>
        <taxon>Pseudomonadota</taxon>
        <taxon>Gammaproteobacteria</taxon>
        <taxon>Orbales</taxon>
        <taxon>Orbaceae</taxon>
        <taxon>Frischella</taxon>
    </lineage>
</organism>